<protein>
    <submittedName>
        <fullName evidence="2">Uncharacterized protein</fullName>
    </submittedName>
</protein>
<reference evidence="2 3" key="1">
    <citation type="submission" date="2019-03" db="EMBL/GenBank/DDBJ databases">
        <title>Genomic Encyclopedia of Type Strains, Phase IV (KMG-IV): sequencing the most valuable type-strain genomes for metagenomic binning, comparative biology and taxonomic classification.</title>
        <authorList>
            <person name="Goeker M."/>
        </authorList>
    </citation>
    <scope>NUCLEOTIDE SEQUENCE [LARGE SCALE GENOMIC DNA]</scope>
    <source>
        <strain evidence="2 3">DSM 100309</strain>
    </source>
</reference>
<dbReference type="AlphaFoldDB" id="A0A4R3YAU1"/>
<keyword evidence="1" id="KW-0472">Membrane</keyword>
<gene>
    <name evidence="2" type="ORF">EDC63_103112</name>
</gene>
<proteinExistence type="predicted"/>
<comment type="caution">
    <text evidence="2">The sequence shown here is derived from an EMBL/GenBank/DDBJ whole genome shotgun (WGS) entry which is preliminary data.</text>
</comment>
<dbReference type="Proteomes" id="UP000295367">
    <property type="component" value="Unassembled WGS sequence"/>
</dbReference>
<evidence type="ECO:0000313" key="3">
    <source>
        <dbReference type="Proteomes" id="UP000295367"/>
    </source>
</evidence>
<dbReference type="OrthoDB" id="10011744at2"/>
<keyword evidence="1" id="KW-0812">Transmembrane</keyword>
<organism evidence="2 3">
    <name type="scientific">Sulfurirhabdus autotrophica</name>
    <dbReference type="NCBI Taxonomy" id="1706046"/>
    <lineage>
        <taxon>Bacteria</taxon>
        <taxon>Pseudomonadati</taxon>
        <taxon>Pseudomonadota</taxon>
        <taxon>Betaproteobacteria</taxon>
        <taxon>Nitrosomonadales</taxon>
        <taxon>Sulfuricellaceae</taxon>
        <taxon>Sulfurirhabdus</taxon>
    </lineage>
</organism>
<dbReference type="RefSeq" id="WP_124945932.1">
    <property type="nucleotide sequence ID" value="NZ_BHVT01000020.1"/>
</dbReference>
<dbReference type="EMBL" id="SMCO01000003">
    <property type="protein sequence ID" value="TCV89040.1"/>
    <property type="molecule type" value="Genomic_DNA"/>
</dbReference>
<keyword evidence="1" id="KW-1133">Transmembrane helix</keyword>
<name>A0A4R3YAU1_9PROT</name>
<feature type="transmembrane region" description="Helical" evidence="1">
    <location>
        <begin position="179"/>
        <end position="197"/>
    </location>
</feature>
<evidence type="ECO:0000313" key="2">
    <source>
        <dbReference type="EMBL" id="TCV89040.1"/>
    </source>
</evidence>
<keyword evidence="3" id="KW-1185">Reference proteome</keyword>
<accession>A0A4R3YAU1</accession>
<evidence type="ECO:0000256" key="1">
    <source>
        <dbReference type="SAM" id="Phobius"/>
    </source>
</evidence>
<sequence length="199" mass="21605">MLKPYLRVTNLVGKTNIMNTPIGVIFLIAGLIIGPAYYTYVRFFTGEIVATQTVSFQQKSGKLLFDPIQLQLAPEMNDVGLIIRIDASHGPLILSSNPPKNKYHAIVSDGTNVLVDIHFSSISPAVDSTPSVSFQEALPLFKVNQTGTYQLKIAVEGETEMQILKADVQVRANTKQPNMTIIFTGIAFLAAGILAILSA</sequence>
<feature type="transmembrane region" description="Helical" evidence="1">
    <location>
        <begin position="20"/>
        <end position="40"/>
    </location>
</feature>